<dbReference type="InParanoid" id="A0A3Q7GGM1"/>
<dbReference type="Gramene" id="Solyc05g014163.1.1">
    <property type="protein sequence ID" value="Solyc05g014163.1.1"/>
    <property type="gene ID" value="Solyc05g014163.1"/>
</dbReference>
<reference evidence="2" key="2">
    <citation type="submission" date="2019-01" db="UniProtKB">
        <authorList>
            <consortium name="EnsemblPlants"/>
        </authorList>
    </citation>
    <scope>IDENTIFICATION</scope>
    <source>
        <strain evidence="2">cv. Heinz 1706</strain>
    </source>
</reference>
<protein>
    <submittedName>
        <fullName evidence="2">Uncharacterized protein</fullName>
    </submittedName>
</protein>
<keyword evidence="3" id="KW-1185">Reference proteome</keyword>
<name>A0A3Q7GGM1_SOLLC</name>
<accession>A0A3Q7GGM1</accession>
<keyword evidence="1" id="KW-1133">Transmembrane helix</keyword>
<evidence type="ECO:0000256" key="1">
    <source>
        <dbReference type="SAM" id="Phobius"/>
    </source>
</evidence>
<feature type="transmembrane region" description="Helical" evidence="1">
    <location>
        <begin position="35"/>
        <end position="54"/>
    </location>
</feature>
<dbReference type="EnsemblPlants" id="Solyc05g014163.1.1">
    <property type="protein sequence ID" value="Solyc05g014163.1.1"/>
    <property type="gene ID" value="Solyc05g014163.1"/>
</dbReference>
<reference evidence="2" key="1">
    <citation type="journal article" date="2012" name="Nature">
        <title>The tomato genome sequence provides insights into fleshy fruit evolution.</title>
        <authorList>
            <consortium name="Tomato Genome Consortium"/>
        </authorList>
    </citation>
    <scope>NUCLEOTIDE SEQUENCE [LARGE SCALE GENOMIC DNA]</scope>
    <source>
        <strain evidence="2">cv. Heinz 1706</strain>
    </source>
</reference>
<sequence>MASADGSQFSEVQKETLVEVMLSLGRRRLPPLRSYIFLLLILLPWIALAAGKILQVELYK</sequence>
<dbReference type="Proteomes" id="UP000004994">
    <property type="component" value="Chromosome 5"/>
</dbReference>
<evidence type="ECO:0000313" key="2">
    <source>
        <dbReference type="EnsemblPlants" id="Solyc05g014163.1.1"/>
    </source>
</evidence>
<keyword evidence="1" id="KW-0472">Membrane</keyword>
<evidence type="ECO:0000313" key="3">
    <source>
        <dbReference type="Proteomes" id="UP000004994"/>
    </source>
</evidence>
<proteinExistence type="predicted"/>
<dbReference type="AlphaFoldDB" id="A0A3Q7GGM1"/>
<organism evidence="2">
    <name type="scientific">Solanum lycopersicum</name>
    <name type="common">Tomato</name>
    <name type="synonym">Lycopersicon esculentum</name>
    <dbReference type="NCBI Taxonomy" id="4081"/>
    <lineage>
        <taxon>Eukaryota</taxon>
        <taxon>Viridiplantae</taxon>
        <taxon>Streptophyta</taxon>
        <taxon>Embryophyta</taxon>
        <taxon>Tracheophyta</taxon>
        <taxon>Spermatophyta</taxon>
        <taxon>Magnoliopsida</taxon>
        <taxon>eudicotyledons</taxon>
        <taxon>Gunneridae</taxon>
        <taxon>Pentapetalae</taxon>
        <taxon>asterids</taxon>
        <taxon>lamiids</taxon>
        <taxon>Solanales</taxon>
        <taxon>Solanaceae</taxon>
        <taxon>Solanoideae</taxon>
        <taxon>Solaneae</taxon>
        <taxon>Solanum</taxon>
        <taxon>Solanum subgen. Lycopersicon</taxon>
    </lineage>
</organism>
<keyword evidence="1" id="KW-0812">Transmembrane</keyword>